<dbReference type="EMBL" id="HAEC01002185">
    <property type="protein sequence ID" value="SBQ70262.1"/>
    <property type="molecule type" value="Transcribed_RNA"/>
</dbReference>
<reference evidence="1" key="2">
    <citation type="submission" date="2016-06" db="EMBL/GenBank/DDBJ databases">
        <title>The genome of a short-lived fish provides insights into sex chromosome evolution and the genetic control of aging.</title>
        <authorList>
            <person name="Reichwald K."/>
            <person name="Felder M."/>
            <person name="Petzold A."/>
            <person name="Koch P."/>
            <person name="Groth M."/>
            <person name="Platzer M."/>
        </authorList>
    </citation>
    <scope>NUCLEOTIDE SEQUENCE</scope>
    <source>
        <tissue evidence="1">Brain</tissue>
    </source>
</reference>
<proteinExistence type="predicted"/>
<dbReference type="AlphaFoldDB" id="A0A1A8GGF9"/>
<gene>
    <name evidence="1" type="primary">RGS19</name>
</gene>
<protein>
    <submittedName>
        <fullName evidence="1">Regulator of G-protein signaling 19</fullName>
    </submittedName>
</protein>
<organism evidence="1">
    <name type="scientific">Nothobranchius korthausae</name>
    <dbReference type="NCBI Taxonomy" id="1143690"/>
    <lineage>
        <taxon>Eukaryota</taxon>
        <taxon>Metazoa</taxon>
        <taxon>Chordata</taxon>
        <taxon>Craniata</taxon>
        <taxon>Vertebrata</taxon>
        <taxon>Euteleostomi</taxon>
        <taxon>Actinopterygii</taxon>
        <taxon>Neopterygii</taxon>
        <taxon>Teleostei</taxon>
        <taxon>Neoteleostei</taxon>
        <taxon>Acanthomorphata</taxon>
        <taxon>Ovalentaria</taxon>
        <taxon>Atherinomorphae</taxon>
        <taxon>Cyprinodontiformes</taxon>
        <taxon>Nothobranchiidae</taxon>
        <taxon>Nothobranchius</taxon>
    </lineage>
</organism>
<sequence length="42" mass="4663">SSSSSRSSSSPAFCLQCLRIISNYTLSTFRSLEHQACKNDHL</sequence>
<evidence type="ECO:0000313" key="1">
    <source>
        <dbReference type="EMBL" id="SBQ70262.1"/>
    </source>
</evidence>
<feature type="non-terminal residue" evidence="1">
    <location>
        <position position="1"/>
    </location>
</feature>
<reference evidence="1" key="1">
    <citation type="submission" date="2016-05" db="EMBL/GenBank/DDBJ databases">
        <authorList>
            <person name="Lavstsen T."/>
            <person name="Jespersen J.S."/>
        </authorList>
    </citation>
    <scope>NUCLEOTIDE SEQUENCE</scope>
    <source>
        <tissue evidence="1">Brain</tissue>
    </source>
</reference>
<name>A0A1A8GGF9_9TELE</name>
<accession>A0A1A8GGF9</accession>